<dbReference type="HOGENOM" id="CLU_010579_3_1_1"/>
<dbReference type="GO" id="GO:0001181">
    <property type="term" value="F:RNA polymerase I general transcription initiation factor activity"/>
    <property type="evidence" value="ECO:0007669"/>
    <property type="project" value="InterPro"/>
</dbReference>
<dbReference type="eggNOG" id="KOG2434">
    <property type="taxonomic scope" value="Eukaryota"/>
</dbReference>
<dbReference type="PANTHER" id="PTHR12790:SF0">
    <property type="entry name" value="RNA POLYMERASE I-SPECIFIC TRANSCRIPTION INITIATION FACTOR RRN3-RELATED"/>
    <property type="match status" value="1"/>
</dbReference>
<dbReference type="PaxDb" id="55529-EKX47206"/>
<gene>
    <name evidence="3" type="ORF">GUITHDRAFT_107116</name>
</gene>
<keyword evidence="5" id="KW-1185">Reference proteome</keyword>
<name>L1JFC5_GUITC</name>
<accession>L1JFC5</accession>
<dbReference type="Pfam" id="PF05327">
    <property type="entry name" value="RRN3"/>
    <property type="match status" value="1"/>
</dbReference>
<evidence type="ECO:0000256" key="1">
    <source>
        <dbReference type="ARBA" id="ARBA00010098"/>
    </source>
</evidence>
<dbReference type="GO" id="GO:0005634">
    <property type="term" value="C:nucleus"/>
    <property type="evidence" value="ECO:0007669"/>
    <property type="project" value="TreeGrafter"/>
</dbReference>
<dbReference type="OMA" id="VCSPAIV"/>
<dbReference type="PANTHER" id="PTHR12790">
    <property type="entry name" value="TRANSCRIPTION INITIATION FACTOR IA RRN3"/>
    <property type="match status" value="1"/>
</dbReference>
<feature type="compositionally biased region" description="Polar residues" evidence="2">
    <location>
        <begin position="550"/>
        <end position="562"/>
    </location>
</feature>
<dbReference type="KEGG" id="gtt:GUITHDRAFT_107116"/>
<dbReference type="InterPro" id="IPR007991">
    <property type="entry name" value="RNA_pol_I_trans_ini_fac_RRN3"/>
</dbReference>
<evidence type="ECO:0000313" key="4">
    <source>
        <dbReference type="EnsemblProtists" id="EKX47206"/>
    </source>
</evidence>
<evidence type="ECO:0008006" key="6">
    <source>
        <dbReference type="Google" id="ProtNLM"/>
    </source>
</evidence>
<feature type="region of interest" description="Disordered" evidence="2">
    <location>
        <begin position="550"/>
        <end position="576"/>
    </location>
</feature>
<protein>
    <recommendedName>
        <fullName evidence="6">RNA polymerase I-specific transcription initiation factor RRN3</fullName>
    </recommendedName>
</protein>
<reference evidence="3 5" key="1">
    <citation type="journal article" date="2012" name="Nature">
        <title>Algal genomes reveal evolutionary mosaicism and the fate of nucleomorphs.</title>
        <authorList>
            <consortium name="DOE Joint Genome Institute"/>
            <person name="Curtis B.A."/>
            <person name="Tanifuji G."/>
            <person name="Burki F."/>
            <person name="Gruber A."/>
            <person name="Irimia M."/>
            <person name="Maruyama S."/>
            <person name="Arias M.C."/>
            <person name="Ball S.G."/>
            <person name="Gile G.H."/>
            <person name="Hirakawa Y."/>
            <person name="Hopkins J.F."/>
            <person name="Kuo A."/>
            <person name="Rensing S.A."/>
            <person name="Schmutz J."/>
            <person name="Symeonidi A."/>
            <person name="Elias M."/>
            <person name="Eveleigh R.J."/>
            <person name="Herman E.K."/>
            <person name="Klute M.J."/>
            <person name="Nakayama T."/>
            <person name="Obornik M."/>
            <person name="Reyes-Prieto A."/>
            <person name="Armbrust E.V."/>
            <person name="Aves S.J."/>
            <person name="Beiko R.G."/>
            <person name="Coutinho P."/>
            <person name="Dacks J.B."/>
            <person name="Durnford D.G."/>
            <person name="Fast N.M."/>
            <person name="Green B.R."/>
            <person name="Grisdale C.J."/>
            <person name="Hempel F."/>
            <person name="Henrissat B."/>
            <person name="Hoppner M.P."/>
            <person name="Ishida K."/>
            <person name="Kim E."/>
            <person name="Koreny L."/>
            <person name="Kroth P.G."/>
            <person name="Liu Y."/>
            <person name="Malik S.B."/>
            <person name="Maier U.G."/>
            <person name="McRose D."/>
            <person name="Mock T."/>
            <person name="Neilson J.A."/>
            <person name="Onodera N.T."/>
            <person name="Poole A.M."/>
            <person name="Pritham E.J."/>
            <person name="Richards T.A."/>
            <person name="Rocap G."/>
            <person name="Roy S.W."/>
            <person name="Sarai C."/>
            <person name="Schaack S."/>
            <person name="Shirato S."/>
            <person name="Slamovits C.H."/>
            <person name="Spencer D.F."/>
            <person name="Suzuki S."/>
            <person name="Worden A.Z."/>
            <person name="Zauner S."/>
            <person name="Barry K."/>
            <person name="Bell C."/>
            <person name="Bharti A.K."/>
            <person name="Crow J.A."/>
            <person name="Grimwood J."/>
            <person name="Kramer R."/>
            <person name="Lindquist E."/>
            <person name="Lucas S."/>
            <person name="Salamov A."/>
            <person name="McFadden G.I."/>
            <person name="Lane C.E."/>
            <person name="Keeling P.J."/>
            <person name="Gray M.W."/>
            <person name="Grigoriev I.V."/>
            <person name="Archibald J.M."/>
        </authorList>
    </citation>
    <scope>NUCLEOTIDE SEQUENCE</scope>
    <source>
        <strain evidence="3 5">CCMP2712</strain>
    </source>
</reference>
<reference evidence="5" key="2">
    <citation type="submission" date="2012-11" db="EMBL/GenBank/DDBJ databases">
        <authorList>
            <person name="Kuo A."/>
            <person name="Curtis B.A."/>
            <person name="Tanifuji G."/>
            <person name="Burki F."/>
            <person name="Gruber A."/>
            <person name="Irimia M."/>
            <person name="Maruyama S."/>
            <person name="Arias M.C."/>
            <person name="Ball S.G."/>
            <person name="Gile G.H."/>
            <person name="Hirakawa Y."/>
            <person name="Hopkins J.F."/>
            <person name="Rensing S.A."/>
            <person name="Schmutz J."/>
            <person name="Symeonidi A."/>
            <person name="Elias M."/>
            <person name="Eveleigh R.J."/>
            <person name="Herman E.K."/>
            <person name="Klute M.J."/>
            <person name="Nakayama T."/>
            <person name="Obornik M."/>
            <person name="Reyes-Prieto A."/>
            <person name="Armbrust E.V."/>
            <person name="Aves S.J."/>
            <person name="Beiko R.G."/>
            <person name="Coutinho P."/>
            <person name="Dacks J.B."/>
            <person name="Durnford D.G."/>
            <person name="Fast N.M."/>
            <person name="Green B.R."/>
            <person name="Grisdale C."/>
            <person name="Hempe F."/>
            <person name="Henrissat B."/>
            <person name="Hoppner M.P."/>
            <person name="Ishida K.-I."/>
            <person name="Kim E."/>
            <person name="Koreny L."/>
            <person name="Kroth P.G."/>
            <person name="Liu Y."/>
            <person name="Malik S.-B."/>
            <person name="Maier U.G."/>
            <person name="McRose D."/>
            <person name="Mock T."/>
            <person name="Neilson J.A."/>
            <person name="Onodera N.T."/>
            <person name="Poole A.M."/>
            <person name="Pritham E.J."/>
            <person name="Richards T.A."/>
            <person name="Rocap G."/>
            <person name="Roy S.W."/>
            <person name="Sarai C."/>
            <person name="Schaack S."/>
            <person name="Shirato S."/>
            <person name="Slamovits C.H."/>
            <person name="Spencer D.F."/>
            <person name="Suzuki S."/>
            <person name="Worden A.Z."/>
            <person name="Zauner S."/>
            <person name="Barry K."/>
            <person name="Bell C."/>
            <person name="Bharti A.K."/>
            <person name="Crow J.A."/>
            <person name="Grimwood J."/>
            <person name="Kramer R."/>
            <person name="Lindquist E."/>
            <person name="Lucas S."/>
            <person name="Salamov A."/>
            <person name="McFadden G.I."/>
            <person name="Lane C.E."/>
            <person name="Keeling P.J."/>
            <person name="Gray M.W."/>
            <person name="Grigoriev I.V."/>
            <person name="Archibald J.M."/>
        </authorList>
    </citation>
    <scope>NUCLEOTIDE SEQUENCE</scope>
    <source>
        <strain evidence="5">CCMP2712</strain>
    </source>
</reference>
<dbReference type="OrthoDB" id="26970at2759"/>
<comment type="similarity">
    <text evidence="1">Belongs to the RRN3 family.</text>
</comment>
<dbReference type="EnsemblProtists" id="EKX47206">
    <property type="protein sequence ID" value="EKX47206"/>
    <property type="gene ID" value="GUITHDRAFT_107116"/>
</dbReference>
<sequence length="591" mass="66991">MTLGILLTKATCGDSSELQQYIVGALHKKAQGNSTAYGEMIEVIDAERDDAELAVLLTCLIRCTSCLQRKHHSSLIHSIFAHSWRTNRALTPHLEALAVNSVSANADLLSLILFELVKQLTLFNLNPTGNDASSAIDSAGKEAEHPSSDAADVQKAKDVHTVVRRVLETFPTGIMCYLDLLVNSFPHHRKDLSELVCFLGNMLHVTEYLPQLQDGILNHVVDRLIRLDVEIDPEAISVGHDANSTEGLFDIDIDDSSTSERSENMKAVEKLDAMMTLMFRFFHKNLGKRAGHDRDQVFSVLLRIFDSRVLTTFRSKYVQFLCFYSCHFRERYSREFLQYLMTKVVERSNPDNERHAAGSYLGSFLARARFVKLPMVQKSLSLLTKWILEYIDEVSPTVHEPDPYQHSLFYGLVQALLYVLCFRVPQLVADERNYDTFLRFELQLDVITRCSLNPLKVINQNVSKQFVRICVKYKLLQAEMLRNLLAYNQSIVVNGVLEFEQEHSFFPFDNYNLPLSRTFIDGANEASSSQLGSSVEDAEGVAMSLNSQLSLSDQGPHNSFSPSWKPMSFSPPHEEKMNGMRMLAESQMRAR</sequence>
<dbReference type="GeneID" id="17303874"/>
<dbReference type="STRING" id="905079.L1JFC5"/>
<dbReference type="GO" id="GO:0001042">
    <property type="term" value="F:RNA polymerase I core binding"/>
    <property type="evidence" value="ECO:0007669"/>
    <property type="project" value="TreeGrafter"/>
</dbReference>
<dbReference type="Proteomes" id="UP000011087">
    <property type="component" value="Unassembled WGS sequence"/>
</dbReference>
<dbReference type="GO" id="GO:0006361">
    <property type="term" value="P:transcription initiation at RNA polymerase I promoter"/>
    <property type="evidence" value="ECO:0007669"/>
    <property type="project" value="InterPro"/>
</dbReference>
<reference evidence="4" key="3">
    <citation type="submission" date="2016-03" db="UniProtKB">
        <authorList>
            <consortium name="EnsemblProtists"/>
        </authorList>
    </citation>
    <scope>IDENTIFICATION</scope>
</reference>
<evidence type="ECO:0000256" key="2">
    <source>
        <dbReference type="SAM" id="MobiDB-lite"/>
    </source>
</evidence>
<dbReference type="EMBL" id="JH992991">
    <property type="protein sequence ID" value="EKX47206.1"/>
    <property type="molecule type" value="Genomic_DNA"/>
</dbReference>
<evidence type="ECO:0000313" key="3">
    <source>
        <dbReference type="EMBL" id="EKX47206.1"/>
    </source>
</evidence>
<organism evidence="3">
    <name type="scientific">Guillardia theta (strain CCMP2712)</name>
    <name type="common">Cryptophyte</name>
    <dbReference type="NCBI Taxonomy" id="905079"/>
    <lineage>
        <taxon>Eukaryota</taxon>
        <taxon>Cryptophyceae</taxon>
        <taxon>Pyrenomonadales</taxon>
        <taxon>Geminigeraceae</taxon>
        <taxon>Guillardia</taxon>
    </lineage>
</organism>
<proteinExistence type="inferred from homology"/>
<dbReference type="AlphaFoldDB" id="L1JFC5"/>
<dbReference type="RefSeq" id="XP_005834186.1">
    <property type="nucleotide sequence ID" value="XM_005834129.1"/>
</dbReference>
<evidence type="ECO:0000313" key="5">
    <source>
        <dbReference type="Proteomes" id="UP000011087"/>
    </source>
</evidence>